<feature type="region of interest" description="Disordered" evidence="7">
    <location>
        <begin position="32"/>
        <end position="54"/>
    </location>
</feature>
<dbReference type="Proteomes" id="UP000885664">
    <property type="component" value="Unassembled WGS sequence"/>
</dbReference>
<feature type="transmembrane region" description="Helical" evidence="8">
    <location>
        <begin position="7"/>
        <end position="27"/>
    </location>
</feature>
<dbReference type="InterPro" id="IPR050957">
    <property type="entry name" value="BMP_lipoprotein"/>
</dbReference>
<dbReference type="Gene3D" id="3.40.50.2300">
    <property type="match status" value="2"/>
</dbReference>
<dbReference type="InterPro" id="IPR028082">
    <property type="entry name" value="Peripla_BP_I"/>
</dbReference>
<evidence type="ECO:0000256" key="1">
    <source>
        <dbReference type="ARBA" id="ARBA00004193"/>
    </source>
</evidence>
<protein>
    <submittedName>
        <fullName evidence="10">BMP family ABC transporter substrate-binding protein</fullName>
    </submittedName>
</protein>
<evidence type="ECO:0000259" key="9">
    <source>
        <dbReference type="Pfam" id="PF02608"/>
    </source>
</evidence>
<organism evidence="10">
    <name type="scientific">Fervidicoccus fontis</name>
    <dbReference type="NCBI Taxonomy" id="683846"/>
    <lineage>
        <taxon>Archaea</taxon>
        <taxon>Thermoproteota</taxon>
        <taxon>Thermoprotei</taxon>
        <taxon>Fervidicoccales</taxon>
        <taxon>Fervidicoccaceae</taxon>
        <taxon>Fervidicoccus</taxon>
    </lineage>
</organism>
<dbReference type="GO" id="GO:0005886">
    <property type="term" value="C:plasma membrane"/>
    <property type="evidence" value="ECO:0007669"/>
    <property type="project" value="UniProtKB-SubCell"/>
</dbReference>
<comment type="caution">
    <text evidence="10">The sequence shown here is derived from an EMBL/GenBank/DDBJ whole genome shotgun (WGS) entry which is preliminary data.</text>
</comment>
<evidence type="ECO:0000256" key="5">
    <source>
        <dbReference type="ARBA" id="ARBA00023136"/>
    </source>
</evidence>
<dbReference type="Pfam" id="PF02608">
    <property type="entry name" value="Bmp"/>
    <property type="match status" value="1"/>
</dbReference>
<dbReference type="InterPro" id="IPR003760">
    <property type="entry name" value="PnrA-like"/>
</dbReference>
<comment type="subcellular location">
    <subcellularLocation>
        <location evidence="1">Cell membrane</location>
        <topology evidence="1">Lipid-anchor</topology>
    </subcellularLocation>
</comment>
<evidence type="ECO:0000256" key="8">
    <source>
        <dbReference type="SAM" id="Phobius"/>
    </source>
</evidence>
<gene>
    <name evidence="10" type="ORF">ENO36_03850</name>
</gene>
<evidence type="ECO:0000256" key="4">
    <source>
        <dbReference type="ARBA" id="ARBA00022729"/>
    </source>
</evidence>
<reference evidence="10" key="1">
    <citation type="journal article" date="2020" name="mSystems">
        <title>Genome- and Community-Level Interaction Insights into Carbon Utilization and Element Cycling Functions of Hydrothermarchaeota in Hydrothermal Sediment.</title>
        <authorList>
            <person name="Zhou Z."/>
            <person name="Liu Y."/>
            <person name="Xu W."/>
            <person name="Pan J."/>
            <person name="Luo Z.H."/>
            <person name="Li M."/>
        </authorList>
    </citation>
    <scope>NUCLEOTIDE SEQUENCE [LARGE SCALE GENOMIC DNA]</scope>
    <source>
        <strain evidence="10">SpSt-1259</strain>
    </source>
</reference>
<evidence type="ECO:0000256" key="7">
    <source>
        <dbReference type="SAM" id="MobiDB-lite"/>
    </source>
</evidence>
<keyword evidence="8" id="KW-1133">Transmembrane helix</keyword>
<evidence type="ECO:0000256" key="3">
    <source>
        <dbReference type="ARBA" id="ARBA00022475"/>
    </source>
</evidence>
<sequence length="446" mass="47289">MRSVSTTVLGAIVAVIIIVAVVGIYLAEKGGTPATTTPTTTTTTPTTTPVQTTTTNTTAQLSKNKICIVYDVGGRGDLSFNDMAYLGASRAAKDFGIKLVEAQSTSQNDYLPNLNTMAQSGNCAVIVAVGFLMTDAVNQTAAQYPNQNFAIIDSIVDRPNVLSITFKEEEGSALAGALAAMIAHYYNYSSVGIVLGMEIPVLYKFEAGYYWGIRYGEQLYQQYTGKNITPLNVLWTYTGSFNDPAKGKTATQAQLSQGAGVVYNVAGATGLGIFDAVQEYAQSMGKTMGPPFAIGVDSDQDWIKPGFIIASVEKRVDIGVYDAVQRALSYYAGNISSFGGHLVLGLNAGGVALSSLDDLNTFLQIAAQAGKTVNQTLVFQQVSAMRNSIPQWMWAAVANLTATLKTNQDISANGVKFSYIESLIVNNALDSAKIKDIRAALGVPTG</sequence>
<keyword evidence="4" id="KW-0732">Signal</keyword>
<dbReference type="EMBL" id="DSFE01000083">
    <property type="protein sequence ID" value="HEU97971.1"/>
    <property type="molecule type" value="Genomic_DNA"/>
</dbReference>
<accession>A0A7C2YJX9</accession>
<keyword evidence="6" id="KW-0449">Lipoprotein</keyword>
<dbReference type="PANTHER" id="PTHR34296">
    <property type="entry name" value="TRANSCRIPTIONAL ACTIVATOR PROTEIN MED"/>
    <property type="match status" value="1"/>
</dbReference>
<name>A0A7C2YJX9_9CREN</name>
<keyword evidence="3" id="KW-1003">Cell membrane</keyword>
<dbReference type="CDD" id="cd06354">
    <property type="entry name" value="PBP1_PrnA-like"/>
    <property type="match status" value="1"/>
</dbReference>
<keyword evidence="8" id="KW-0812">Transmembrane</keyword>
<evidence type="ECO:0000256" key="2">
    <source>
        <dbReference type="ARBA" id="ARBA00008610"/>
    </source>
</evidence>
<feature type="domain" description="ABC transporter substrate-binding protein PnrA-like" evidence="9">
    <location>
        <begin position="69"/>
        <end position="363"/>
    </location>
</feature>
<comment type="similarity">
    <text evidence="2">Belongs to the BMP lipoprotein family.</text>
</comment>
<dbReference type="AlphaFoldDB" id="A0A7C2YJX9"/>
<dbReference type="PANTHER" id="PTHR34296:SF2">
    <property type="entry name" value="ABC TRANSPORTER GUANOSINE-BINDING PROTEIN NUPN"/>
    <property type="match status" value="1"/>
</dbReference>
<evidence type="ECO:0000256" key="6">
    <source>
        <dbReference type="ARBA" id="ARBA00023288"/>
    </source>
</evidence>
<keyword evidence="5 8" id="KW-0472">Membrane</keyword>
<proteinExistence type="inferred from homology"/>
<evidence type="ECO:0000313" key="10">
    <source>
        <dbReference type="EMBL" id="HEU97971.1"/>
    </source>
</evidence>
<dbReference type="SUPFAM" id="SSF53822">
    <property type="entry name" value="Periplasmic binding protein-like I"/>
    <property type="match status" value="1"/>
</dbReference>